<proteinExistence type="predicted"/>
<dbReference type="InterPro" id="IPR004360">
    <property type="entry name" value="Glyas_Fos-R_dOase_dom"/>
</dbReference>
<accession>A0A211ZNM5</accession>
<keyword evidence="3" id="KW-1185">Reference proteome</keyword>
<dbReference type="InterPro" id="IPR037523">
    <property type="entry name" value="VOC_core"/>
</dbReference>
<dbReference type="STRING" id="1122125.GCA_000423185_06343"/>
<dbReference type="InterPro" id="IPR050383">
    <property type="entry name" value="GlyoxalaseI/FosfomycinResist"/>
</dbReference>
<reference evidence="3" key="1">
    <citation type="submission" date="2017-05" db="EMBL/GenBank/DDBJ databases">
        <authorList>
            <person name="Macchi M."/>
            <person name="Festa S."/>
            <person name="Coppotelli B.M."/>
            <person name="Morelli I.S."/>
        </authorList>
    </citation>
    <scope>NUCLEOTIDE SEQUENCE [LARGE SCALE GENOMIC DNA]</scope>
    <source>
        <strain evidence="3">I</strain>
    </source>
</reference>
<dbReference type="Pfam" id="PF00903">
    <property type="entry name" value="Glyoxalase"/>
    <property type="match status" value="1"/>
</dbReference>
<dbReference type="CDD" id="cd07253">
    <property type="entry name" value="GLOD5"/>
    <property type="match status" value="1"/>
</dbReference>
<dbReference type="PROSITE" id="PS51819">
    <property type="entry name" value="VOC"/>
    <property type="match status" value="1"/>
</dbReference>
<evidence type="ECO:0000313" key="2">
    <source>
        <dbReference type="EMBL" id="OWJ66875.1"/>
    </source>
</evidence>
<dbReference type="RefSeq" id="WP_088151320.1">
    <property type="nucleotide sequence ID" value="NZ_NHON01000018.1"/>
</dbReference>
<evidence type="ECO:0000259" key="1">
    <source>
        <dbReference type="PROSITE" id="PS51819"/>
    </source>
</evidence>
<dbReference type="PANTHER" id="PTHR21366:SF14">
    <property type="entry name" value="GLYOXALASE DOMAIN-CONTAINING PROTEIN 5"/>
    <property type="match status" value="1"/>
</dbReference>
<protein>
    <submittedName>
        <fullName evidence="2">VOC family virulence protein</fullName>
    </submittedName>
</protein>
<evidence type="ECO:0000313" key="3">
    <source>
        <dbReference type="Proteomes" id="UP000196655"/>
    </source>
</evidence>
<dbReference type="Proteomes" id="UP000196655">
    <property type="component" value="Unassembled WGS sequence"/>
</dbReference>
<dbReference type="SUPFAM" id="SSF54593">
    <property type="entry name" value="Glyoxalase/Bleomycin resistance protein/Dihydroxybiphenyl dioxygenase"/>
    <property type="match status" value="1"/>
</dbReference>
<feature type="domain" description="VOC" evidence="1">
    <location>
        <begin position="6"/>
        <end position="126"/>
    </location>
</feature>
<name>A0A211ZNM5_9PROT</name>
<dbReference type="InterPro" id="IPR029068">
    <property type="entry name" value="Glyas_Bleomycin-R_OHBP_Dase"/>
</dbReference>
<organism evidence="2 3">
    <name type="scientific">Inquilinus limosus</name>
    <dbReference type="NCBI Taxonomy" id="171674"/>
    <lineage>
        <taxon>Bacteria</taxon>
        <taxon>Pseudomonadati</taxon>
        <taxon>Pseudomonadota</taxon>
        <taxon>Alphaproteobacteria</taxon>
        <taxon>Rhodospirillales</taxon>
        <taxon>Rhodospirillaceae</taxon>
        <taxon>Inquilinus</taxon>
    </lineage>
</organism>
<comment type="caution">
    <text evidence="2">The sequence shown here is derived from an EMBL/GenBank/DDBJ whole genome shotgun (WGS) entry which is preliminary data.</text>
</comment>
<dbReference type="Gene3D" id="3.10.180.10">
    <property type="entry name" value="2,3-Dihydroxybiphenyl 1,2-Dioxygenase, domain 1"/>
    <property type="match status" value="1"/>
</dbReference>
<dbReference type="PANTHER" id="PTHR21366">
    <property type="entry name" value="GLYOXALASE FAMILY PROTEIN"/>
    <property type="match status" value="1"/>
</dbReference>
<dbReference type="AlphaFoldDB" id="A0A211ZNM5"/>
<dbReference type="OrthoDB" id="9812656at2"/>
<gene>
    <name evidence="2" type="ORF">BWR60_12335</name>
</gene>
<sequence>MIRIDHLDHLVLTVASIEATCDFYIRALGMQVETFGQGRTALRFGNQKINLHQAGHEFEPKALRPTPGSGDLCFIAATPLEEVIGHLQRLGIAIEEGPMPRTGATGPLRSVYLRDPDANLIEISNPA</sequence>
<dbReference type="EMBL" id="NHON01000018">
    <property type="protein sequence ID" value="OWJ66875.1"/>
    <property type="molecule type" value="Genomic_DNA"/>
</dbReference>